<evidence type="ECO:0000256" key="1">
    <source>
        <dbReference type="ARBA" id="ARBA00023125"/>
    </source>
</evidence>
<evidence type="ECO:0000313" key="3">
    <source>
        <dbReference type="Proteomes" id="UP000253998"/>
    </source>
</evidence>
<name>A0A8B2U5Z9_9PAST</name>
<dbReference type="InterPro" id="IPR010242">
    <property type="entry name" value="TF_HTH_IscR"/>
</dbReference>
<proteinExistence type="predicted"/>
<dbReference type="NCBIfam" id="TIGR02010">
    <property type="entry name" value="IscR"/>
    <property type="match status" value="1"/>
</dbReference>
<comment type="caution">
    <text evidence="2">The sequence shown here is derived from an EMBL/GenBank/DDBJ whole genome shotgun (WGS) entry which is preliminary data.</text>
</comment>
<dbReference type="Gene3D" id="1.10.10.10">
    <property type="entry name" value="Winged helix-like DNA-binding domain superfamily/Winged helix DNA-binding domain"/>
    <property type="match status" value="1"/>
</dbReference>
<dbReference type="InterPro" id="IPR036388">
    <property type="entry name" value="WH-like_DNA-bd_sf"/>
</dbReference>
<dbReference type="RefSeq" id="WP_111296525.1">
    <property type="nucleotide sequence ID" value="NZ_CAUTCU010000001.1"/>
</dbReference>
<evidence type="ECO:0000313" key="2">
    <source>
        <dbReference type="EMBL" id="RDE70392.1"/>
    </source>
</evidence>
<dbReference type="AlphaFoldDB" id="A0A8B2U5Z9"/>
<accession>A0A8B2U5Z9</accession>
<dbReference type="PANTHER" id="PTHR33221:SF5">
    <property type="entry name" value="HTH-TYPE TRANSCRIPTIONAL REGULATOR ISCR"/>
    <property type="match status" value="1"/>
</dbReference>
<dbReference type="NCBIfam" id="TIGR00738">
    <property type="entry name" value="rrf2_super"/>
    <property type="match status" value="1"/>
</dbReference>
<dbReference type="PANTHER" id="PTHR33221">
    <property type="entry name" value="WINGED HELIX-TURN-HELIX TRANSCRIPTIONAL REGULATOR, RRF2 FAMILY"/>
    <property type="match status" value="1"/>
</dbReference>
<organism evidence="2 3">
    <name type="scientific">Aggregatibacter segnis</name>
    <dbReference type="NCBI Taxonomy" id="739"/>
    <lineage>
        <taxon>Bacteria</taxon>
        <taxon>Pseudomonadati</taxon>
        <taxon>Pseudomonadota</taxon>
        <taxon>Gammaproteobacteria</taxon>
        <taxon>Pasteurellales</taxon>
        <taxon>Pasteurellaceae</taxon>
        <taxon>Aggregatibacter</taxon>
    </lineage>
</organism>
<dbReference type="FunFam" id="1.10.10.10:FF:000026">
    <property type="entry name" value="HTH-type transcriptional regulator IscR"/>
    <property type="match status" value="1"/>
</dbReference>
<dbReference type="GO" id="GO:0005829">
    <property type="term" value="C:cytosol"/>
    <property type="evidence" value="ECO:0007669"/>
    <property type="project" value="TreeGrafter"/>
</dbReference>
<dbReference type="InterPro" id="IPR036390">
    <property type="entry name" value="WH_DNA-bd_sf"/>
</dbReference>
<dbReference type="Proteomes" id="UP000253998">
    <property type="component" value="Unassembled WGS sequence"/>
</dbReference>
<dbReference type="EMBL" id="QEPM01000005">
    <property type="protein sequence ID" value="RDE70392.1"/>
    <property type="molecule type" value="Genomic_DNA"/>
</dbReference>
<reference evidence="2 3" key="1">
    <citation type="submission" date="2018-05" db="EMBL/GenBank/DDBJ databases">
        <title>Draft Genome Sequences for a Diverse set of 7 Haemophilus Species.</title>
        <authorList>
            <person name="Nichols M."/>
            <person name="Topaz N."/>
            <person name="Wang X."/>
            <person name="Wang X."/>
            <person name="Boxrud D."/>
        </authorList>
    </citation>
    <scope>NUCLEOTIDE SEQUENCE [LARGE SCALE GENOMIC DNA]</scope>
    <source>
        <strain evidence="2 3">C2001002503</strain>
    </source>
</reference>
<dbReference type="GO" id="GO:0003690">
    <property type="term" value="F:double-stranded DNA binding"/>
    <property type="evidence" value="ECO:0007669"/>
    <property type="project" value="InterPro"/>
</dbReference>
<sequence>MKLTSKGRYAVTAILDIAIHADNGPVSLSDISERQHISLSYLEQLFAKLRRNNLVKSVRGPGGGYKLGHTPEDISIGMIIAAVNENIDTTKCLGKGNCQNGQECLTHTLWDKLSQRIADFLNEITLAELVSQHKQNKPSRHKHQDLENLLVIKTNNAQHS</sequence>
<dbReference type="Pfam" id="PF02082">
    <property type="entry name" value="Rrf2"/>
    <property type="match status" value="1"/>
</dbReference>
<dbReference type="SUPFAM" id="SSF46785">
    <property type="entry name" value="Winged helix' DNA-binding domain"/>
    <property type="match status" value="1"/>
</dbReference>
<gene>
    <name evidence="2" type="primary">iscR</name>
    <name evidence="2" type="ORF">DPV83_07645</name>
</gene>
<protein>
    <submittedName>
        <fullName evidence="2">Fe-S cluster assembly transcriptional regulator IscR</fullName>
    </submittedName>
</protein>
<dbReference type="GO" id="GO:0003700">
    <property type="term" value="F:DNA-binding transcription factor activity"/>
    <property type="evidence" value="ECO:0007669"/>
    <property type="project" value="InterPro"/>
</dbReference>
<keyword evidence="1" id="KW-0238">DNA-binding</keyword>
<dbReference type="InterPro" id="IPR000944">
    <property type="entry name" value="Tscrpt_reg_Rrf2"/>
</dbReference>
<dbReference type="PROSITE" id="PS51197">
    <property type="entry name" value="HTH_RRF2_2"/>
    <property type="match status" value="1"/>
</dbReference>